<dbReference type="EMBL" id="CM007899">
    <property type="protein sequence ID" value="OTG09898.1"/>
    <property type="molecule type" value="Genomic_DNA"/>
</dbReference>
<sequence>MSCNGCRILRKGCGVDCVLRPCLDWIESPDAQAHATLFVSKFFGRGDLVNYISSVQYDHQRAGTFKSYTYRASVLHECGTLGLIGCILGIHVLCEWLLPVRLPTPQCMQNSQNSVSIFHALWSLGSRW</sequence>
<evidence type="ECO:0000313" key="3">
    <source>
        <dbReference type="EMBL" id="OTG09898.1"/>
    </source>
</evidence>
<reference evidence="4" key="1">
    <citation type="journal article" date="2017" name="Nature">
        <title>The sunflower genome provides insights into oil metabolism, flowering and Asterid evolution.</title>
        <authorList>
            <person name="Badouin H."/>
            <person name="Gouzy J."/>
            <person name="Grassa C.J."/>
            <person name="Murat F."/>
            <person name="Staton S.E."/>
            <person name="Cottret L."/>
            <person name="Lelandais-Briere C."/>
            <person name="Owens G.L."/>
            <person name="Carrere S."/>
            <person name="Mayjonade B."/>
            <person name="Legrand L."/>
            <person name="Gill N."/>
            <person name="Kane N.C."/>
            <person name="Bowers J.E."/>
            <person name="Hubner S."/>
            <person name="Bellec A."/>
            <person name="Berard A."/>
            <person name="Berges H."/>
            <person name="Blanchet N."/>
            <person name="Boniface M.C."/>
            <person name="Brunel D."/>
            <person name="Catrice O."/>
            <person name="Chaidir N."/>
            <person name="Claudel C."/>
            <person name="Donnadieu C."/>
            <person name="Faraut T."/>
            <person name="Fievet G."/>
            <person name="Helmstetter N."/>
            <person name="King M."/>
            <person name="Knapp S.J."/>
            <person name="Lai Z."/>
            <person name="Le Paslier M.C."/>
            <person name="Lippi Y."/>
            <person name="Lorenzon L."/>
            <person name="Mandel J.R."/>
            <person name="Marage G."/>
            <person name="Marchand G."/>
            <person name="Marquand E."/>
            <person name="Bret-Mestries E."/>
            <person name="Morien E."/>
            <person name="Nambeesan S."/>
            <person name="Nguyen T."/>
            <person name="Pegot-Espagnet P."/>
            <person name="Pouilly N."/>
            <person name="Raftis F."/>
            <person name="Sallet E."/>
            <person name="Schiex T."/>
            <person name="Thomas J."/>
            <person name="Vandecasteele C."/>
            <person name="Vares D."/>
            <person name="Vear F."/>
            <person name="Vautrin S."/>
            <person name="Crespi M."/>
            <person name="Mangin B."/>
            <person name="Burke J.M."/>
            <person name="Salse J."/>
            <person name="Munos S."/>
            <person name="Vincourt P."/>
            <person name="Rieseberg L.H."/>
            <person name="Langlade N.B."/>
        </authorList>
    </citation>
    <scope>NUCLEOTIDE SEQUENCE [LARGE SCALE GENOMIC DNA]</scope>
    <source>
        <strain evidence="4">cv. SF193</strain>
    </source>
</reference>
<dbReference type="Proteomes" id="UP000215914">
    <property type="component" value="Chromosome 10"/>
</dbReference>
<keyword evidence="4" id="KW-1185">Reference proteome</keyword>
<evidence type="ECO:0000256" key="1">
    <source>
        <dbReference type="ARBA" id="ARBA00005474"/>
    </source>
</evidence>
<dbReference type="Pfam" id="PF03195">
    <property type="entry name" value="LOB"/>
    <property type="match status" value="1"/>
</dbReference>
<evidence type="ECO:0000259" key="2">
    <source>
        <dbReference type="PROSITE" id="PS50891"/>
    </source>
</evidence>
<proteinExistence type="inferred from homology"/>
<feature type="domain" description="LOB" evidence="2">
    <location>
        <begin position="1"/>
        <end position="108"/>
    </location>
</feature>
<evidence type="ECO:0000313" key="4">
    <source>
        <dbReference type="Proteomes" id="UP000215914"/>
    </source>
</evidence>
<comment type="similarity">
    <text evidence="1">Belongs to the LOB domain-containing protein family.</text>
</comment>
<accession>A0A251TFM4</accession>
<dbReference type="PANTHER" id="PTHR31304">
    <property type="entry name" value="LOB DOMAIN-CONTAINING PROTEIN 38"/>
    <property type="match status" value="1"/>
</dbReference>
<dbReference type="PANTHER" id="PTHR31304:SF9">
    <property type="entry name" value="LOB DOMAIN-CONTAINING PROTEIN 40"/>
    <property type="match status" value="1"/>
</dbReference>
<dbReference type="InParanoid" id="A0A251TFM4"/>
<name>A0A251TFM4_HELAN</name>
<dbReference type="PROSITE" id="PS50891">
    <property type="entry name" value="LOB"/>
    <property type="match status" value="1"/>
</dbReference>
<dbReference type="GO" id="GO:0010468">
    <property type="term" value="P:regulation of gene expression"/>
    <property type="evidence" value="ECO:0000318"/>
    <property type="project" value="GO_Central"/>
</dbReference>
<organism evidence="3 4">
    <name type="scientific">Helianthus annuus</name>
    <name type="common">Common sunflower</name>
    <dbReference type="NCBI Taxonomy" id="4232"/>
    <lineage>
        <taxon>Eukaryota</taxon>
        <taxon>Viridiplantae</taxon>
        <taxon>Streptophyta</taxon>
        <taxon>Embryophyta</taxon>
        <taxon>Tracheophyta</taxon>
        <taxon>Spermatophyta</taxon>
        <taxon>Magnoliopsida</taxon>
        <taxon>eudicotyledons</taxon>
        <taxon>Gunneridae</taxon>
        <taxon>Pentapetalae</taxon>
        <taxon>asterids</taxon>
        <taxon>campanulids</taxon>
        <taxon>Asterales</taxon>
        <taxon>Asteraceae</taxon>
        <taxon>Asteroideae</taxon>
        <taxon>Heliantheae alliance</taxon>
        <taxon>Heliantheae</taxon>
        <taxon>Helianthus</taxon>
    </lineage>
</organism>
<dbReference type="InterPro" id="IPR004883">
    <property type="entry name" value="LOB"/>
</dbReference>
<protein>
    <submittedName>
        <fullName evidence="3">Putative LOB domain-containing protein</fullName>
    </submittedName>
</protein>
<dbReference type="AlphaFoldDB" id="A0A251TFM4"/>
<gene>
    <name evidence="3" type="ORF">HannXRQ_Chr10g0281581</name>
</gene>